<keyword evidence="1" id="KW-0472">Membrane</keyword>
<keyword evidence="2" id="KW-0732">Signal</keyword>
<proteinExistence type="predicted"/>
<accession>A0A7G3AUV9</accession>
<dbReference type="VEuPathDB" id="VectorBase:LLONM1_000081"/>
<dbReference type="AlphaFoldDB" id="A0A7G3AUV9"/>
<organism evidence="3">
    <name type="scientific">Lutzomyia longipalpis</name>
    <name type="common">Sand fly</name>
    <dbReference type="NCBI Taxonomy" id="7200"/>
    <lineage>
        <taxon>Eukaryota</taxon>
        <taxon>Metazoa</taxon>
        <taxon>Ecdysozoa</taxon>
        <taxon>Arthropoda</taxon>
        <taxon>Hexapoda</taxon>
        <taxon>Insecta</taxon>
        <taxon>Pterygota</taxon>
        <taxon>Neoptera</taxon>
        <taxon>Endopterygota</taxon>
        <taxon>Diptera</taxon>
        <taxon>Nematocera</taxon>
        <taxon>Psychodoidea</taxon>
        <taxon>Psychodidae</taxon>
        <taxon>Lutzomyia</taxon>
        <taxon>Lutzomyia</taxon>
    </lineage>
</organism>
<evidence type="ECO:0000256" key="1">
    <source>
        <dbReference type="SAM" id="Phobius"/>
    </source>
</evidence>
<dbReference type="RefSeq" id="XP_055677153.1">
    <property type="nucleotide sequence ID" value="XM_055821178.1"/>
</dbReference>
<name>A0A7G3AUV9_LUTLO</name>
<evidence type="ECO:0000313" key="3">
    <source>
        <dbReference type="EMBL" id="MBC1175066.1"/>
    </source>
</evidence>
<keyword evidence="1" id="KW-0812">Transmembrane</keyword>
<dbReference type="Pfam" id="PF07898">
    <property type="entry name" value="DUF1676"/>
    <property type="match status" value="1"/>
</dbReference>
<dbReference type="InterPro" id="IPR012464">
    <property type="entry name" value="DUF1676"/>
</dbReference>
<dbReference type="CTD" id="40762"/>
<protein>
    <submittedName>
        <fullName evidence="3">Putative osiris</fullName>
    </submittedName>
</protein>
<dbReference type="PANTHER" id="PTHR21879:SF14">
    <property type="entry name" value="OSIRIS 8"/>
    <property type="match status" value="1"/>
</dbReference>
<sequence length="253" mass="27554">MFSKCLLVLCSVTLVLARSAPTSKNSVTMEDKARSLVGSSVFNDLRYIYKTYQECSTTDLTVCLKIKLLTSLDRASRSVGNVSIGDDIKLVRQDSVPVDESSIKSTEEIEESLPRSLGDKQTALNKLIFSKILDFFNTHTLQVKFPESEDVERSFEGRAKQKKNSWVMIPVILAGSMVPLAYGALALLAGKALIVSKLALVLASIIGIKKLVSSSAGHHEGSHEVVVSGGHGSGWGRTFESHDQAYHAQKPNQ</sequence>
<dbReference type="GeneID" id="129786280"/>
<evidence type="ECO:0000256" key="2">
    <source>
        <dbReference type="SAM" id="SignalP"/>
    </source>
</evidence>
<dbReference type="PANTHER" id="PTHR21879">
    <property type="entry name" value="FI03362P-RELATED-RELATED"/>
    <property type="match status" value="1"/>
</dbReference>
<dbReference type="KEGG" id="lll:129786280"/>
<reference evidence="3" key="1">
    <citation type="journal article" date="2020" name="BMC">
        <title>Leishmania infection induces a limited differential gene expression in the sand fly midgut.</title>
        <authorList>
            <person name="Coutinho-Abreu I.V."/>
            <person name="Serafim T.D."/>
            <person name="Meneses C."/>
            <person name="Kamhawi S."/>
            <person name="Oliveira F."/>
            <person name="Valenzuela J.G."/>
        </authorList>
    </citation>
    <scope>NUCLEOTIDE SEQUENCE</scope>
    <source>
        <strain evidence="3">Jacobina</strain>
        <tissue evidence="3">Midgut</tissue>
    </source>
</reference>
<feature type="transmembrane region" description="Helical" evidence="1">
    <location>
        <begin position="166"/>
        <end position="188"/>
    </location>
</feature>
<dbReference type="OrthoDB" id="6620280at2759"/>
<feature type="chain" id="PRO_5028807845" evidence="2">
    <location>
        <begin position="18"/>
        <end position="253"/>
    </location>
</feature>
<dbReference type="EMBL" id="GITU01006363">
    <property type="protein sequence ID" value="MBC1175066.1"/>
    <property type="molecule type" value="Transcribed_RNA"/>
</dbReference>
<dbReference type="GO" id="GO:0016020">
    <property type="term" value="C:membrane"/>
    <property type="evidence" value="ECO:0007669"/>
    <property type="project" value="TreeGrafter"/>
</dbReference>
<keyword evidence="1" id="KW-1133">Transmembrane helix</keyword>
<feature type="signal peptide" evidence="2">
    <location>
        <begin position="1"/>
        <end position="17"/>
    </location>
</feature>